<name>A0A1Q2MDV0_9BACT</name>
<dbReference type="RefSeq" id="WP_146682949.1">
    <property type="nucleotide sequence ID" value="NZ_CP019646.1"/>
</dbReference>
<dbReference type="SUPFAM" id="SSF89550">
    <property type="entry name" value="PHP domain-like"/>
    <property type="match status" value="1"/>
</dbReference>
<dbReference type="STRING" id="1851148.SMSP2_01068"/>
<evidence type="ECO:0008006" key="3">
    <source>
        <dbReference type="Google" id="ProtNLM"/>
    </source>
</evidence>
<dbReference type="OrthoDB" id="543560at2"/>
<dbReference type="InterPro" id="IPR016195">
    <property type="entry name" value="Pol/histidinol_Pase-like"/>
</dbReference>
<organism evidence="1 2">
    <name type="scientific">Limihaloglobus sulfuriphilus</name>
    <dbReference type="NCBI Taxonomy" id="1851148"/>
    <lineage>
        <taxon>Bacteria</taxon>
        <taxon>Pseudomonadati</taxon>
        <taxon>Planctomycetota</taxon>
        <taxon>Phycisphaerae</taxon>
        <taxon>Sedimentisphaerales</taxon>
        <taxon>Sedimentisphaeraceae</taxon>
        <taxon>Limihaloglobus</taxon>
    </lineage>
</organism>
<reference evidence="2" key="1">
    <citation type="submission" date="2017-02" db="EMBL/GenBank/DDBJ databases">
        <title>Comparative genomics and description of representatives of a novel lineage of planctomycetes thriving in anoxic sediments.</title>
        <authorList>
            <person name="Spring S."/>
            <person name="Bunk B."/>
            <person name="Sproer C."/>
        </authorList>
    </citation>
    <scope>NUCLEOTIDE SEQUENCE [LARGE SCALE GENOMIC DNA]</scope>
    <source>
        <strain evidence="2">SM-Chi-D1</strain>
    </source>
</reference>
<dbReference type="KEGG" id="pbas:SMSP2_01068"/>
<evidence type="ECO:0000313" key="1">
    <source>
        <dbReference type="EMBL" id="AQQ70708.1"/>
    </source>
</evidence>
<dbReference type="EMBL" id="CP019646">
    <property type="protein sequence ID" value="AQQ70708.1"/>
    <property type="molecule type" value="Genomic_DNA"/>
</dbReference>
<dbReference type="Proteomes" id="UP000188181">
    <property type="component" value="Chromosome"/>
</dbReference>
<proteinExistence type="predicted"/>
<sequence length="643" mass="71568">MKNKSNSISRRNFIKHSLAAAGVGMVFPYEALSFDGKGQGSARIVKPSILHAGENTQVVIEFTVGKDGIPAGGGIWLGLHHAAIWNSDFGFWSSFQAENPKGPKFIGILGDDRANFDCKWYGWAPQESMNRAPGGPPANDWTGSTPLTYHQCLQAKVKDTPLKPGQKIMLTIGTREHPAVPPIAADKDHEFFIAVDHDGDGVFNGIGEYPKLDVKASKPDHLYASAQMTQQAGRPFELMVKAEDKYYNTATSFSGTVNIKTEQGELLLEGVKIVSGLARVKISVPHAGPQRLALTGQGLKGRSEPIMVFDKMPENRIFYGDMHGHTMVSDGCGKDAWEYYSFGRDEANLDVCALTDHWHYDWPHMQKAVKEFNEPGRFIVFLGEEAGTNFDHVNLYFLDDDAPHTDYYMNKYAQCNKLAHEQYIDNGYKVIGGPHHFAFDRGEKTYPWGEWDPAYARFAEIVSNHGTSEYDGNPNPLHTTDPEKTMQAGLAKGCRFGVIGSSDTHVSKPGRSCWLMYKGGLAAFVAPELTKKAIWDAWWNYRVYAAEFDRLYIDFSINGDMMGSEVEAVGSCEIKYRVVGADDGIEVFLIKNNQICRSDKADNGIVNVSFTDELDKDDNFYYLRAVQANGQRAWSTPVWVKSV</sequence>
<gene>
    <name evidence="1" type="ORF">SMSP2_01068</name>
</gene>
<accession>A0A1Q2MDV0</accession>
<protein>
    <recommendedName>
        <fullName evidence="3">Histidinol phosphatase of the PHP family protein</fullName>
    </recommendedName>
</protein>
<dbReference type="Gene3D" id="3.20.20.140">
    <property type="entry name" value="Metal-dependent hydrolases"/>
    <property type="match status" value="1"/>
</dbReference>
<evidence type="ECO:0000313" key="2">
    <source>
        <dbReference type="Proteomes" id="UP000188181"/>
    </source>
</evidence>
<dbReference type="AlphaFoldDB" id="A0A1Q2MDV0"/>
<keyword evidence="2" id="KW-1185">Reference proteome</keyword>
<dbReference type="InterPro" id="IPR019546">
    <property type="entry name" value="TAT_signal_bac_arc"/>
</dbReference>
<dbReference type="InterPro" id="IPR006311">
    <property type="entry name" value="TAT_signal"/>
</dbReference>
<dbReference type="NCBIfam" id="TIGR01409">
    <property type="entry name" value="TAT_signal_seq"/>
    <property type="match status" value="1"/>
</dbReference>
<dbReference type="PROSITE" id="PS51318">
    <property type="entry name" value="TAT"/>
    <property type="match status" value="1"/>
</dbReference>